<dbReference type="OrthoDB" id="6359816at2759"/>
<dbReference type="EMBL" id="CCBP010000035">
    <property type="protein sequence ID" value="CDO69306.1"/>
    <property type="molecule type" value="Genomic_DNA"/>
</dbReference>
<organism evidence="1 2">
    <name type="scientific">Pycnoporus cinnabarinus</name>
    <name type="common">Cinnabar-red polypore</name>
    <name type="synonym">Trametes cinnabarina</name>
    <dbReference type="NCBI Taxonomy" id="5643"/>
    <lineage>
        <taxon>Eukaryota</taxon>
        <taxon>Fungi</taxon>
        <taxon>Dikarya</taxon>
        <taxon>Basidiomycota</taxon>
        <taxon>Agaricomycotina</taxon>
        <taxon>Agaricomycetes</taxon>
        <taxon>Polyporales</taxon>
        <taxon>Polyporaceae</taxon>
        <taxon>Trametes</taxon>
    </lineage>
</organism>
<sequence length="92" mass="10154">MYGMTELKNLAAANIQQQLTENPDIAMNELLSSFTARFPAVMVSQADLVPRPRRRLDCLEDLQDWADMIVASGDQPHAGAALAELLRKLTNA</sequence>
<dbReference type="Proteomes" id="UP000029665">
    <property type="component" value="Unassembled WGS sequence"/>
</dbReference>
<name>A0A060S585_PYCCI</name>
<proteinExistence type="predicted"/>
<dbReference type="STRING" id="5643.A0A060S585"/>
<reference evidence="1" key="1">
    <citation type="submission" date="2014-01" db="EMBL/GenBank/DDBJ databases">
        <title>The genome of the white-rot fungus Pycnoporus cinnabarinus: a basidiomycete model with a versatile arsenal for lignocellulosic biomass breakdown.</title>
        <authorList>
            <person name="Levasseur A."/>
            <person name="Lomascolo A."/>
            <person name="Ruiz-Duenas F.J."/>
            <person name="Uzan E."/>
            <person name="Piumi F."/>
            <person name="Kues U."/>
            <person name="Ram A.F.J."/>
            <person name="Murat C."/>
            <person name="Haon M."/>
            <person name="Benoit I."/>
            <person name="Arfi Y."/>
            <person name="Chevret D."/>
            <person name="Drula E."/>
            <person name="Kwon M.J."/>
            <person name="Gouret P."/>
            <person name="Lesage-Meessen L."/>
            <person name="Lombard V."/>
            <person name="Mariette J."/>
            <person name="Noirot C."/>
            <person name="Park J."/>
            <person name="Patyshakuliyeva A."/>
            <person name="Wieneger R.A.B."/>
            <person name="Wosten H.A.B."/>
            <person name="Martin F."/>
            <person name="Coutinho P.M."/>
            <person name="de Vries R."/>
            <person name="Martinez A.T."/>
            <person name="Klopp C."/>
            <person name="Pontarotti P."/>
            <person name="Henrissat B."/>
            <person name="Record E."/>
        </authorList>
    </citation>
    <scope>NUCLEOTIDE SEQUENCE [LARGE SCALE GENOMIC DNA]</scope>
    <source>
        <strain evidence="1">BRFM137</strain>
    </source>
</reference>
<evidence type="ECO:0000313" key="1">
    <source>
        <dbReference type="EMBL" id="CDO69306.1"/>
    </source>
</evidence>
<accession>A0A060S585</accession>
<dbReference type="AlphaFoldDB" id="A0A060S585"/>
<comment type="caution">
    <text evidence="1">The sequence shown here is derived from an EMBL/GenBank/DDBJ whole genome shotgun (WGS) entry which is preliminary data.</text>
</comment>
<keyword evidence="2" id="KW-1185">Reference proteome</keyword>
<gene>
    <name evidence="1" type="ORF">BN946_scf184976.g25</name>
</gene>
<dbReference type="HOGENOM" id="CLU_2414380_0_0_1"/>
<protein>
    <submittedName>
        <fullName evidence="1">Uncharacterized protein</fullName>
    </submittedName>
</protein>
<evidence type="ECO:0000313" key="2">
    <source>
        <dbReference type="Proteomes" id="UP000029665"/>
    </source>
</evidence>